<dbReference type="InterPro" id="IPR011545">
    <property type="entry name" value="DEAD/DEAH_box_helicase_dom"/>
</dbReference>
<dbReference type="SMART" id="SM00973">
    <property type="entry name" value="Sec63"/>
    <property type="match status" value="1"/>
</dbReference>
<keyword evidence="9" id="KW-0067">ATP-binding</keyword>
<evidence type="ECO:0000313" key="23">
    <source>
        <dbReference type="Proteomes" id="UP001159428"/>
    </source>
</evidence>
<comment type="catalytic activity">
    <reaction evidence="14">
        <text>ATP + H2O = ADP + phosphate + H(+)</text>
        <dbReference type="Rhea" id="RHEA:13065"/>
        <dbReference type="ChEBI" id="CHEBI:15377"/>
        <dbReference type="ChEBI" id="CHEBI:15378"/>
        <dbReference type="ChEBI" id="CHEBI:30616"/>
        <dbReference type="ChEBI" id="CHEBI:43474"/>
        <dbReference type="ChEBI" id="CHEBI:456216"/>
        <dbReference type="EC" id="5.6.2.4"/>
    </reaction>
</comment>
<evidence type="ECO:0000256" key="2">
    <source>
        <dbReference type="ARBA" id="ARBA00010140"/>
    </source>
</evidence>
<dbReference type="FunFam" id="3.40.50.300:FF:000950">
    <property type="entry name" value="probable ATP-dependent DNA helicase HFM1"/>
    <property type="match status" value="1"/>
</dbReference>
<dbReference type="InterPro" id="IPR001650">
    <property type="entry name" value="Helicase_C-like"/>
</dbReference>
<dbReference type="PANTHER" id="PTHR47835">
    <property type="entry name" value="HFM1, ATP DEPENDENT DNA HELICASE HOMOLOG"/>
    <property type="match status" value="1"/>
</dbReference>
<name>A0AAU9WEP1_9CNID</name>
<proteinExistence type="inferred from homology"/>
<feature type="domain" description="Helicase C-terminal" evidence="21">
    <location>
        <begin position="684"/>
        <end position="869"/>
    </location>
</feature>
<dbReference type="Gene3D" id="3.40.50.300">
    <property type="entry name" value="P-loop containing nucleotide triphosphate hydrolases"/>
    <property type="match status" value="2"/>
</dbReference>
<dbReference type="Pfam" id="PF02889">
    <property type="entry name" value="Sec63"/>
    <property type="match status" value="1"/>
</dbReference>
<dbReference type="Gene3D" id="1.10.3380.10">
    <property type="entry name" value="Sec63 N-terminal domain-like domain"/>
    <property type="match status" value="1"/>
</dbReference>
<dbReference type="PROSITE" id="PS51808">
    <property type="entry name" value="CHCH"/>
    <property type="match status" value="1"/>
</dbReference>
<sequence>MGNSESTKRLTVERSEEEGTPGIVKISERVIRRLRGEIDLPLKGDEDVTQDDINTIWKELQHEKVRMKHQEEHLQEILQNAFDEGRQVEAKRLRENRGRLGDKDVQEIDNHWRKLLEEKEAESKTKENRLLEKLTNLEKQISEKEEVTLENFNQAVEETKQKFSVPTKVIACQHLKNEVLNCYKQNPNQALKCSQKVRDFINCVEQSQLVSPFVLPRFMFMTVNGFQNSNLPKHLMALPPPFKATRRTVQIPPPSPPMLDDIQSQMSQNDLSSTQLFRSNADYFNSRRFKTSSHPVDSSSFVTQASTPNSFASQWNQKESEWFVSSSQRTQSRYLQPSLLYDEEEADYAHEVVAQDSPELFTQHSVFHLRFAFQDDVPEKENNQSFYLASVPRHNFDTPAQLFIPDYGDQPENPNAGIGLRSVNEIPNPFRSVFSKFPYFNIVQSKVFDEVMYTDRPLVVCAPTGSGKTVIFELAVIRLLMNCEGGLSTAKVVYMAPMKALCSERFTDWSTKFGPFGLRCKEVTGDSELDDLYELQSVHVIMTTPEKWDSMTRKWRDNRSLVQSVKLFLIDEVHLINDDARGATVEAVISRMKTVQSTMTRCSTSGNTSSLGRAGMRLLAISATIPNVEDISAWLGGIDSPASHYSMDDSHRPVKLRKVVLGFPKGNNFSDFRFDLSLNYKLSGIIQTYSDRKPTLVFCSTRKSAQQAAQTLMKDARFIMNSEHRQRLQRIANSLHDSKLRELVMCGIGYHHAGLDPTDRRNIETMFIKGDLPVLFATSTLAVGVNLPAHLVIIKSTSHYVMGVFQEYSETQILQMIGRAGRPQFDSFATAVILTTIANKEKYTGLLEGTQKLESSLHHHLIEHLNAEIVLNTITDVSIAIEWLKSTFLYIRILKNPTHYGMCGMYDRDIPLSSSIWRRIPEGLEKEGLEQKLQGIHNSIPRINFCLKSLNTLEKAGLIKMDDGFDLKPTEPGRLMARYCIAYDSMKQFLNIKGTESLSDMVDLVSKCREFSDVKLRMNEKRVLNTLNKDKNSENVRFPISGRIKSTEQKVNCLIQATLGSLPIAEFSLSQDVAKIFRAGQRVTRCLTELQMLNNNFMSLQNSVILAKCMRARLWENSKFVSRQLEKVGPSLSAMMVNAGLTTLKKIEETNPREIEMIVNRHPPFGSQIREAASTLPKYEVSVQQKGKHQPNRSEIVITVTMMNYIKRKDAIGSARNSHFCLLVIADTENNVVFKQKLGDFVFLKEGYWSKRVDVQRTATQSSDLNIHLISQEYVGVDVSKRFSPQYSVGRPHLIMKNEPQSCAPKLVKSNASNSESNRSNSTSKAGTSKVACSHRCLNKEVYLLRAYNLIHLHFVSIKTSLTKHTCGHECCKQGVNSKTRKRKSQVNNQRKITEVDEHGNMNSFLKNLHIRAQAIPGTPAKRLKPSAPETVGASYVDLTLDKRFGYTRRIPFHICEERSEETVVGEKEHTGSLCWEEVDWHLRKREEQRDTSKDEDQFDDELPCFSLNELWNDDELALTLNVESDPHTSPQELHLRQKRNKSLHSLFFDVAAPENRQKISVVERPMPRSSRFKAESNARVNSCAPLFLGSSQSNRHLRRIPLPVLPPPPTPEAEDFDLTGYSGSARGTCSSYWNKGQLNLTSTGRMKQCSRLRSPSEDPYDVLEAEDWNILPVVSKPEGQTNALSSKKKTENETNLLGSQSSTTLDTPSMQGSSCLQKENVIAVEDECAQRYQQSPCSASFFCSKSSESCEQDFEEKDAFAGIFNGLL</sequence>
<feature type="domain" description="Helicase ATP-binding" evidence="20">
    <location>
        <begin position="449"/>
        <end position="643"/>
    </location>
</feature>
<dbReference type="GO" id="GO:0016787">
    <property type="term" value="F:hydrolase activity"/>
    <property type="evidence" value="ECO:0007669"/>
    <property type="project" value="UniProtKB-KW"/>
</dbReference>
<evidence type="ECO:0000256" key="3">
    <source>
        <dbReference type="ARBA" id="ARBA00022723"/>
    </source>
</evidence>
<evidence type="ECO:0000259" key="20">
    <source>
        <dbReference type="PROSITE" id="PS51192"/>
    </source>
</evidence>
<dbReference type="GO" id="GO:0043138">
    <property type="term" value="F:3'-5' DNA helicase activity"/>
    <property type="evidence" value="ECO:0007669"/>
    <property type="project" value="UniProtKB-EC"/>
</dbReference>
<evidence type="ECO:0000256" key="10">
    <source>
        <dbReference type="ARBA" id="ARBA00023235"/>
    </source>
</evidence>
<dbReference type="GO" id="GO:0007131">
    <property type="term" value="P:reciprocal meiotic recombination"/>
    <property type="evidence" value="ECO:0007669"/>
    <property type="project" value="UniProtKB-ARBA"/>
</dbReference>
<dbReference type="Pfam" id="PF00270">
    <property type="entry name" value="DEAD"/>
    <property type="match status" value="1"/>
</dbReference>
<protein>
    <recommendedName>
        <fullName evidence="16">Probable ATP-dependent DNA helicase HFM1</fullName>
        <ecNumber evidence="13">5.6.2.4</ecNumber>
    </recommendedName>
    <alternativeName>
        <fullName evidence="17">DNA 3'-5' helicase HFM1</fullName>
    </alternativeName>
</protein>
<keyword evidence="11" id="KW-0469">Meiosis</keyword>
<evidence type="ECO:0000256" key="6">
    <source>
        <dbReference type="ARBA" id="ARBA00022801"/>
    </source>
</evidence>
<keyword evidence="6" id="KW-0378">Hydrolase</keyword>
<evidence type="ECO:0000313" key="22">
    <source>
        <dbReference type="EMBL" id="CAH3112312.1"/>
    </source>
</evidence>
<comment type="cofactor">
    <cofactor evidence="1">
        <name>Zn(2+)</name>
        <dbReference type="ChEBI" id="CHEBI:29105"/>
    </cofactor>
</comment>
<dbReference type="FunFam" id="1.10.10.10:FF:000012">
    <property type="entry name" value="U5 small nuclear ribonucleoprotein helicase"/>
    <property type="match status" value="1"/>
</dbReference>
<evidence type="ECO:0000256" key="11">
    <source>
        <dbReference type="ARBA" id="ARBA00023254"/>
    </source>
</evidence>
<keyword evidence="10" id="KW-0413">Isomerase</keyword>
<comment type="caution">
    <text evidence="22">The sequence shown here is derived from an EMBL/GenBank/DDBJ whole genome shotgun (WGS) entry which is preliminary data.</text>
</comment>
<keyword evidence="23" id="KW-1185">Reference proteome</keyword>
<organism evidence="22 23">
    <name type="scientific">Pocillopora meandrina</name>
    <dbReference type="NCBI Taxonomy" id="46732"/>
    <lineage>
        <taxon>Eukaryota</taxon>
        <taxon>Metazoa</taxon>
        <taxon>Cnidaria</taxon>
        <taxon>Anthozoa</taxon>
        <taxon>Hexacorallia</taxon>
        <taxon>Scleractinia</taxon>
        <taxon>Astrocoeniina</taxon>
        <taxon>Pocilloporidae</taxon>
        <taxon>Pocillopora</taxon>
    </lineage>
</organism>
<dbReference type="SUPFAM" id="SSF52540">
    <property type="entry name" value="P-loop containing nucleoside triphosphate hydrolases"/>
    <property type="match status" value="1"/>
</dbReference>
<evidence type="ECO:0000256" key="16">
    <source>
        <dbReference type="ARBA" id="ARBA00071159"/>
    </source>
</evidence>
<dbReference type="FunFam" id="3.40.50.300:FF:001076">
    <property type="entry name" value="ATP-dependent DNA helicase MER3"/>
    <property type="match status" value="1"/>
</dbReference>
<dbReference type="GO" id="GO:0003676">
    <property type="term" value="F:nucleic acid binding"/>
    <property type="evidence" value="ECO:0007669"/>
    <property type="project" value="InterPro"/>
</dbReference>
<feature type="coiled-coil region" evidence="18">
    <location>
        <begin position="120"/>
        <end position="162"/>
    </location>
</feature>
<dbReference type="InterPro" id="IPR057842">
    <property type="entry name" value="WH_MER3"/>
</dbReference>
<dbReference type="InterPro" id="IPR027417">
    <property type="entry name" value="P-loop_NTPase"/>
</dbReference>
<evidence type="ECO:0000259" key="21">
    <source>
        <dbReference type="PROSITE" id="PS51194"/>
    </source>
</evidence>
<feature type="region of interest" description="Disordered" evidence="19">
    <location>
        <begin position="1680"/>
        <end position="1711"/>
    </location>
</feature>
<keyword evidence="18" id="KW-0175">Coiled coil</keyword>
<comment type="similarity">
    <text evidence="2">Belongs to the helicase family. SKI2 subfamily.</text>
</comment>
<dbReference type="Pfam" id="PF23445">
    <property type="entry name" value="WHD_SNRNP200"/>
    <property type="match status" value="1"/>
</dbReference>
<dbReference type="PROSITE" id="PS51192">
    <property type="entry name" value="HELICASE_ATP_BIND_1"/>
    <property type="match status" value="1"/>
</dbReference>
<evidence type="ECO:0000256" key="5">
    <source>
        <dbReference type="ARBA" id="ARBA00022771"/>
    </source>
</evidence>
<evidence type="ECO:0000256" key="8">
    <source>
        <dbReference type="ARBA" id="ARBA00022833"/>
    </source>
</evidence>
<dbReference type="GO" id="GO:0008270">
    <property type="term" value="F:zinc ion binding"/>
    <property type="evidence" value="ECO:0007669"/>
    <property type="project" value="UniProtKB-KW"/>
</dbReference>
<dbReference type="InterPro" id="IPR004179">
    <property type="entry name" value="Sec63-dom"/>
</dbReference>
<keyword evidence="7" id="KW-0347">Helicase</keyword>
<dbReference type="SMART" id="SM00490">
    <property type="entry name" value="HELICc"/>
    <property type="match status" value="1"/>
</dbReference>
<comment type="catalytic activity">
    <reaction evidence="12">
        <text>Couples ATP hydrolysis with the unwinding of duplex DNA by translocating in the 3'-5' direction.</text>
        <dbReference type="EC" id="5.6.2.4"/>
    </reaction>
</comment>
<keyword evidence="5" id="KW-0863">Zinc-finger</keyword>
<evidence type="ECO:0000256" key="12">
    <source>
        <dbReference type="ARBA" id="ARBA00034617"/>
    </source>
</evidence>
<evidence type="ECO:0000256" key="7">
    <source>
        <dbReference type="ARBA" id="ARBA00022806"/>
    </source>
</evidence>
<dbReference type="InterPro" id="IPR052247">
    <property type="entry name" value="Meiotic_Crossover_Helicase"/>
</dbReference>
<evidence type="ECO:0000256" key="13">
    <source>
        <dbReference type="ARBA" id="ARBA00034808"/>
    </source>
</evidence>
<dbReference type="CDD" id="cd18023">
    <property type="entry name" value="DEXHc_HFM1"/>
    <property type="match status" value="1"/>
</dbReference>
<dbReference type="Gene3D" id="1.10.10.10">
    <property type="entry name" value="Winged helix-like DNA-binding domain superfamily/Winged helix DNA-binding domain"/>
    <property type="match status" value="1"/>
</dbReference>
<comment type="function">
    <text evidence="15">Required for crossover formation and complete synapsis of homologous chromosomes during meiosis.</text>
</comment>
<dbReference type="SMART" id="SM00487">
    <property type="entry name" value="DEXDc"/>
    <property type="match status" value="1"/>
</dbReference>
<dbReference type="Proteomes" id="UP001159428">
    <property type="component" value="Unassembled WGS sequence"/>
</dbReference>
<dbReference type="EC" id="5.6.2.4" evidence="13"/>
<dbReference type="Pfam" id="PF00271">
    <property type="entry name" value="Helicase_C"/>
    <property type="match status" value="1"/>
</dbReference>
<evidence type="ECO:0000256" key="4">
    <source>
        <dbReference type="ARBA" id="ARBA00022741"/>
    </source>
</evidence>
<accession>A0AAU9WEP1</accession>
<evidence type="ECO:0000256" key="1">
    <source>
        <dbReference type="ARBA" id="ARBA00001947"/>
    </source>
</evidence>
<evidence type="ECO:0000256" key="9">
    <source>
        <dbReference type="ARBA" id="ARBA00022840"/>
    </source>
</evidence>
<dbReference type="InterPro" id="IPR014001">
    <property type="entry name" value="Helicase_ATP-bd"/>
</dbReference>
<keyword evidence="4" id="KW-0547">Nucleotide-binding</keyword>
<evidence type="ECO:0000256" key="18">
    <source>
        <dbReference type="SAM" id="Coils"/>
    </source>
</evidence>
<evidence type="ECO:0000256" key="19">
    <source>
        <dbReference type="SAM" id="MobiDB-lite"/>
    </source>
</evidence>
<dbReference type="InterPro" id="IPR036388">
    <property type="entry name" value="WH-like_DNA-bd_sf"/>
</dbReference>
<dbReference type="PROSITE" id="PS51194">
    <property type="entry name" value="HELICASE_CTER"/>
    <property type="match status" value="1"/>
</dbReference>
<reference evidence="22 23" key="1">
    <citation type="submission" date="2022-05" db="EMBL/GenBank/DDBJ databases">
        <authorList>
            <consortium name="Genoscope - CEA"/>
            <person name="William W."/>
        </authorList>
    </citation>
    <scope>NUCLEOTIDE SEQUENCE [LARGE SCALE GENOMIC DNA]</scope>
</reference>
<evidence type="ECO:0000256" key="15">
    <source>
        <dbReference type="ARBA" id="ARBA00059912"/>
    </source>
</evidence>
<keyword evidence="3" id="KW-0479">Metal-binding</keyword>
<dbReference type="SUPFAM" id="SSF158702">
    <property type="entry name" value="Sec63 N-terminal domain-like"/>
    <property type="match status" value="1"/>
</dbReference>
<dbReference type="PANTHER" id="PTHR47835:SF3">
    <property type="entry name" value="HELICASE FOR MEIOSIS 1"/>
    <property type="match status" value="1"/>
</dbReference>
<dbReference type="EMBL" id="CALNXJ010000013">
    <property type="protein sequence ID" value="CAH3112312.1"/>
    <property type="molecule type" value="Genomic_DNA"/>
</dbReference>
<evidence type="ECO:0000256" key="17">
    <source>
        <dbReference type="ARBA" id="ARBA00093665"/>
    </source>
</evidence>
<dbReference type="CDD" id="cd18795">
    <property type="entry name" value="SF2_C_Ski2"/>
    <property type="match status" value="1"/>
</dbReference>
<dbReference type="GO" id="GO:0005524">
    <property type="term" value="F:ATP binding"/>
    <property type="evidence" value="ECO:0007669"/>
    <property type="project" value="UniProtKB-KW"/>
</dbReference>
<dbReference type="FunFam" id="1.10.3380.10:FF:000006">
    <property type="entry name" value="probable ATP-dependent DNA helicase HFM1 isoform X1"/>
    <property type="match status" value="1"/>
</dbReference>
<keyword evidence="8" id="KW-0862">Zinc</keyword>
<evidence type="ECO:0000256" key="14">
    <source>
        <dbReference type="ARBA" id="ARBA00048988"/>
    </source>
</evidence>
<feature type="compositionally biased region" description="Polar residues" evidence="19">
    <location>
        <begin position="1694"/>
        <end position="1711"/>
    </location>
</feature>
<gene>
    <name evidence="22" type="ORF">PMEA_00005086</name>
</gene>